<dbReference type="Proteomes" id="UP000199280">
    <property type="component" value="Unassembled WGS sequence"/>
</dbReference>
<keyword evidence="8 13" id="KW-0812">Transmembrane</keyword>
<dbReference type="STRING" id="640938.TR210_2430"/>
<evidence type="ECO:0000256" key="13">
    <source>
        <dbReference type="SAM" id="Phobius"/>
    </source>
</evidence>
<dbReference type="EMBL" id="FJNB01000022">
    <property type="protein sequence ID" value="CZR07381.1"/>
    <property type="molecule type" value="Genomic_DNA"/>
</dbReference>
<name>A0A143Z4C3_9LACT</name>
<keyword evidence="6" id="KW-0050">Antiport</keyword>
<feature type="transmembrane region" description="Helical" evidence="13">
    <location>
        <begin position="232"/>
        <end position="259"/>
    </location>
</feature>
<comment type="subcellular location">
    <subcellularLocation>
        <location evidence="2">Cell membrane</location>
        <topology evidence="2">Multi-pass membrane protein</topology>
    </subcellularLocation>
</comment>
<evidence type="ECO:0000313" key="17">
    <source>
        <dbReference type="Proteomes" id="UP000199280"/>
    </source>
</evidence>
<dbReference type="InterPro" id="IPR050222">
    <property type="entry name" value="MATE_MdtK"/>
</dbReference>
<feature type="transmembrane region" description="Helical" evidence="13">
    <location>
        <begin position="348"/>
        <end position="367"/>
    </location>
</feature>
<dbReference type="Pfam" id="PF01554">
    <property type="entry name" value="MatE"/>
    <property type="match status" value="2"/>
</dbReference>
<evidence type="ECO:0000313" key="16">
    <source>
        <dbReference type="Proteomes" id="UP000076878"/>
    </source>
</evidence>
<dbReference type="GO" id="GO:0006811">
    <property type="term" value="P:monoatomic ion transport"/>
    <property type="evidence" value="ECO:0007669"/>
    <property type="project" value="UniProtKB-KW"/>
</dbReference>
<evidence type="ECO:0000256" key="8">
    <source>
        <dbReference type="ARBA" id="ARBA00022692"/>
    </source>
</evidence>
<evidence type="ECO:0000256" key="5">
    <source>
        <dbReference type="ARBA" id="ARBA00022448"/>
    </source>
</evidence>
<evidence type="ECO:0000313" key="15">
    <source>
        <dbReference type="EMBL" id="SEJ74499.1"/>
    </source>
</evidence>
<comment type="function">
    <text evidence="1">Multidrug efflux pump.</text>
</comment>
<feature type="transmembrane region" description="Helical" evidence="13">
    <location>
        <begin position="166"/>
        <end position="187"/>
    </location>
</feature>
<keyword evidence="9 13" id="KW-1133">Transmembrane helix</keyword>
<dbReference type="PIRSF" id="PIRSF006603">
    <property type="entry name" value="DinF"/>
    <property type="match status" value="1"/>
</dbReference>
<keyword evidence="17" id="KW-1185">Reference proteome</keyword>
<feature type="transmembrane region" description="Helical" evidence="13">
    <location>
        <begin position="53"/>
        <end position="75"/>
    </location>
</feature>
<feature type="transmembrane region" description="Helical" evidence="13">
    <location>
        <begin position="388"/>
        <end position="406"/>
    </location>
</feature>
<dbReference type="GO" id="GO:0005886">
    <property type="term" value="C:plasma membrane"/>
    <property type="evidence" value="ECO:0007669"/>
    <property type="project" value="UniProtKB-SubCell"/>
</dbReference>
<keyword evidence="11 13" id="KW-0472">Membrane</keyword>
<reference evidence="15 17" key="2">
    <citation type="submission" date="2016-10" db="EMBL/GenBank/DDBJ databases">
        <authorList>
            <person name="Varghese N."/>
            <person name="Submissions S."/>
        </authorList>
    </citation>
    <scope>NUCLEOTIDE SEQUENCE [LARGE SCALE GENOMIC DNA]</scope>
    <source>
        <strain evidence="15 17">DSM 22150</strain>
    </source>
</reference>
<comment type="similarity">
    <text evidence="3">Belongs to the multi antimicrobial extrusion (MATE) (TC 2.A.66.1) family.</text>
</comment>
<dbReference type="InterPro" id="IPR002528">
    <property type="entry name" value="MATE_fam"/>
</dbReference>
<organism evidence="14 16">
    <name type="scientific">Trichococcus ilyis</name>
    <dbReference type="NCBI Taxonomy" id="640938"/>
    <lineage>
        <taxon>Bacteria</taxon>
        <taxon>Bacillati</taxon>
        <taxon>Bacillota</taxon>
        <taxon>Bacilli</taxon>
        <taxon>Lactobacillales</taxon>
        <taxon>Carnobacteriaceae</taxon>
        <taxon>Trichococcus</taxon>
    </lineage>
</organism>
<evidence type="ECO:0000256" key="2">
    <source>
        <dbReference type="ARBA" id="ARBA00004651"/>
    </source>
</evidence>
<evidence type="ECO:0000256" key="6">
    <source>
        <dbReference type="ARBA" id="ARBA00022449"/>
    </source>
</evidence>
<evidence type="ECO:0000256" key="12">
    <source>
        <dbReference type="ARBA" id="ARBA00031636"/>
    </source>
</evidence>
<feature type="transmembrane region" description="Helical" evidence="13">
    <location>
        <begin position="320"/>
        <end position="342"/>
    </location>
</feature>
<feature type="transmembrane region" description="Helical" evidence="13">
    <location>
        <begin position="412"/>
        <end position="433"/>
    </location>
</feature>
<evidence type="ECO:0000256" key="7">
    <source>
        <dbReference type="ARBA" id="ARBA00022475"/>
    </source>
</evidence>
<evidence type="ECO:0000256" key="10">
    <source>
        <dbReference type="ARBA" id="ARBA00023065"/>
    </source>
</evidence>
<accession>A0A143Z4C3</accession>
<sequence>MENNKKRQLERRLLSFAVPVISSLFVQQLYGVIDMVIIGKYLGAEELAAVGNATSVVMLFIVISGGIELAVEIIISRYIGNQETKNLAEASVSILSFGFLIGVLVAALGLLNTAGMFRVIHLPAELMAFAETYAKIYILGIPFIYLFDISRAMLISLGEANKSFQLMLASSILNLALNLFFIAVLHLGVAGSALATVLAQALCMLFSLKALHKKMKTNPHYTLRPSFKPRHLNEMAAIALPVIFQQFVVTFSSVIVQALVNPFGNEVIIGFVAITKVMMISRIVIVGLAQTLTIFSAQLISGKRFEDLQTAYGFLVKTALLYALLTGAIFKMAPAALANIFFDADSHALAFSFFRAYLDSYLFIQLLSVFKFMNESILRSALKMKEYLICNVGDLAVKLLSTYALIAPYSTAAFWIGELAARCFVLAASFYYMRQLKNGWREELAC</sequence>
<dbReference type="NCBIfam" id="TIGR00797">
    <property type="entry name" value="matE"/>
    <property type="match status" value="1"/>
</dbReference>
<evidence type="ECO:0000256" key="1">
    <source>
        <dbReference type="ARBA" id="ARBA00003408"/>
    </source>
</evidence>
<dbReference type="GO" id="GO:0042910">
    <property type="term" value="F:xenobiotic transmembrane transporter activity"/>
    <property type="evidence" value="ECO:0007669"/>
    <property type="project" value="InterPro"/>
</dbReference>
<feature type="transmembrane region" description="Helical" evidence="13">
    <location>
        <begin position="279"/>
        <end position="300"/>
    </location>
</feature>
<keyword evidence="5" id="KW-0813">Transport</keyword>
<dbReference type="Proteomes" id="UP000076878">
    <property type="component" value="Unassembled WGS sequence"/>
</dbReference>
<evidence type="ECO:0000256" key="11">
    <source>
        <dbReference type="ARBA" id="ARBA00023136"/>
    </source>
</evidence>
<dbReference type="GO" id="GO:0015297">
    <property type="term" value="F:antiporter activity"/>
    <property type="evidence" value="ECO:0007669"/>
    <property type="project" value="UniProtKB-KW"/>
</dbReference>
<reference evidence="14 16" key="1">
    <citation type="submission" date="2016-02" db="EMBL/GenBank/DDBJ databases">
        <authorList>
            <person name="Wen L."/>
            <person name="He K."/>
            <person name="Yang H."/>
        </authorList>
    </citation>
    <scope>NUCLEOTIDE SEQUENCE [LARGE SCALE GENOMIC DNA]</scope>
    <source>
        <strain evidence="14">Trichococcus_R210</strain>
    </source>
</reference>
<evidence type="ECO:0000313" key="14">
    <source>
        <dbReference type="EMBL" id="CZR07381.1"/>
    </source>
</evidence>
<protein>
    <recommendedName>
        <fullName evidence="4">Probable multidrug resistance protein NorM</fullName>
    </recommendedName>
    <alternativeName>
        <fullName evidence="12">Multidrug-efflux transporter</fullName>
    </alternativeName>
</protein>
<feature type="transmembrane region" description="Helical" evidence="13">
    <location>
        <begin position="134"/>
        <end position="154"/>
    </location>
</feature>
<keyword evidence="7" id="KW-1003">Cell membrane</keyword>
<dbReference type="PANTHER" id="PTHR43298">
    <property type="entry name" value="MULTIDRUG RESISTANCE PROTEIN NORM-RELATED"/>
    <property type="match status" value="1"/>
</dbReference>
<evidence type="ECO:0000256" key="4">
    <source>
        <dbReference type="ARBA" id="ARBA00020268"/>
    </source>
</evidence>
<gene>
    <name evidence="15" type="ORF">SAMN05216375_12441</name>
    <name evidence="14" type="ORF">TR210_2430</name>
</gene>
<dbReference type="EMBL" id="FNYT01000024">
    <property type="protein sequence ID" value="SEJ74499.1"/>
    <property type="molecule type" value="Genomic_DNA"/>
</dbReference>
<dbReference type="InterPro" id="IPR048279">
    <property type="entry name" value="MdtK-like"/>
</dbReference>
<dbReference type="PANTHER" id="PTHR43298:SF2">
    <property type="entry name" value="FMN_FAD EXPORTER YEEO-RELATED"/>
    <property type="match status" value="1"/>
</dbReference>
<evidence type="ECO:0000256" key="9">
    <source>
        <dbReference type="ARBA" id="ARBA00022989"/>
    </source>
</evidence>
<dbReference type="AlphaFoldDB" id="A0A143Z4C3"/>
<feature type="transmembrane region" description="Helical" evidence="13">
    <location>
        <begin position="12"/>
        <end position="33"/>
    </location>
</feature>
<feature type="transmembrane region" description="Helical" evidence="13">
    <location>
        <begin position="193"/>
        <end position="211"/>
    </location>
</feature>
<evidence type="ECO:0000256" key="3">
    <source>
        <dbReference type="ARBA" id="ARBA00010199"/>
    </source>
</evidence>
<keyword evidence="10" id="KW-0406">Ion transport</keyword>
<feature type="transmembrane region" description="Helical" evidence="13">
    <location>
        <begin position="87"/>
        <end position="114"/>
    </location>
</feature>
<proteinExistence type="inferred from homology"/>